<feature type="domain" description="Reverse transcriptase zinc-binding" evidence="1">
    <location>
        <begin position="109"/>
        <end position="151"/>
    </location>
</feature>
<reference evidence="2 3" key="1">
    <citation type="journal article" date="2020" name="BMC Genomics">
        <title>Intraspecific diversification of the crop wild relative Brassica cretica Lam. using demographic model selection.</title>
        <authorList>
            <person name="Kioukis A."/>
            <person name="Michalopoulou V.A."/>
            <person name="Briers L."/>
            <person name="Pirintsos S."/>
            <person name="Studholme D.J."/>
            <person name="Pavlidis P."/>
            <person name="Sarris P.F."/>
        </authorList>
    </citation>
    <scope>NUCLEOTIDE SEQUENCE [LARGE SCALE GENOMIC DNA]</scope>
    <source>
        <strain evidence="3">cv. PFS-1207/04</strain>
    </source>
</reference>
<dbReference type="InterPro" id="IPR026960">
    <property type="entry name" value="RVT-Znf"/>
</dbReference>
<gene>
    <name evidence="2" type="ORF">DY000_02007141</name>
</gene>
<comment type="caution">
    <text evidence="2">The sequence shown here is derived from an EMBL/GenBank/DDBJ whole genome shotgun (WGS) entry which is preliminary data.</text>
</comment>
<protein>
    <recommendedName>
        <fullName evidence="1">Reverse transcriptase zinc-binding domain-containing protein</fullName>
    </recommendedName>
</protein>
<evidence type="ECO:0000259" key="1">
    <source>
        <dbReference type="Pfam" id="PF13966"/>
    </source>
</evidence>
<evidence type="ECO:0000313" key="3">
    <source>
        <dbReference type="Proteomes" id="UP000266723"/>
    </source>
</evidence>
<dbReference type="Proteomes" id="UP000266723">
    <property type="component" value="Unassembled WGS sequence"/>
</dbReference>
<name>A0ABQ7C8E2_BRACR</name>
<evidence type="ECO:0000313" key="2">
    <source>
        <dbReference type="EMBL" id="KAF3548319.1"/>
    </source>
</evidence>
<keyword evidence="3" id="KW-1185">Reference proteome</keyword>
<organism evidence="2 3">
    <name type="scientific">Brassica cretica</name>
    <name type="common">Mustard</name>
    <dbReference type="NCBI Taxonomy" id="69181"/>
    <lineage>
        <taxon>Eukaryota</taxon>
        <taxon>Viridiplantae</taxon>
        <taxon>Streptophyta</taxon>
        <taxon>Embryophyta</taxon>
        <taxon>Tracheophyta</taxon>
        <taxon>Spermatophyta</taxon>
        <taxon>Magnoliopsida</taxon>
        <taxon>eudicotyledons</taxon>
        <taxon>Gunneridae</taxon>
        <taxon>Pentapetalae</taxon>
        <taxon>rosids</taxon>
        <taxon>malvids</taxon>
        <taxon>Brassicales</taxon>
        <taxon>Brassicaceae</taxon>
        <taxon>Brassiceae</taxon>
        <taxon>Brassica</taxon>
    </lineage>
</organism>
<dbReference type="EMBL" id="QGKV02000832">
    <property type="protein sequence ID" value="KAF3548319.1"/>
    <property type="molecule type" value="Genomic_DNA"/>
</dbReference>
<proteinExistence type="predicted"/>
<sequence length="246" mass="28902">MGNGKQAFFWHDNWLRSGKLIDITGATCTRYQGVARSARVCDAVSTGQWRVRGQRSRNFHELHHKIQLEPVPNNLMANDQFLWRHEAYVYKDSFNASKTWEQIPNKWNGNKLATGDRLRKWGIQQGCVLCGERDETRDHLFFACPYSYTVWDRLASRLVGRRINPDWQDMLRFIQTGASNRADQVLIRLVFQAVVYNVWRERNGCRHQHSPRGIEQMIKAIHKGVKNMISSLRYPWNHPLNGLLRR</sequence>
<accession>A0ABQ7C8E2</accession>
<dbReference type="Pfam" id="PF13966">
    <property type="entry name" value="zf-RVT"/>
    <property type="match status" value="1"/>
</dbReference>